<accession>A0ACA9SR76</accession>
<feature type="non-terminal residue" evidence="1">
    <location>
        <position position="1"/>
    </location>
</feature>
<evidence type="ECO:0000313" key="1">
    <source>
        <dbReference type="EMBL" id="CAG8846020.1"/>
    </source>
</evidence>
<protein>
    <submittedName>
        <fullName evidence="1">9908_t:CDS:1</fullName>
    </submittedName>
</protein>
<dbReference type="Proteomes" id="UP000789920">
    <property type="component" value="Unassembled WGS sequence"/>
</dbReference>
<name>A0ACA9SR76_9GLOM</name>
<comment type="caution">
    <text evidence="1">The sequence shown here is derived from an EMBL/GenBank/DDBJ whole genome shotgun (WGS) entry which is preliminary data.</text>
</comment>
<sequence>SIYEDLQAMSPAYNSYDNIKRQHQNTMTPNETKHLQMMKLRMMTPK</sequence>
<reference evidence="1" key="1">
    <citation type="submission" date="2021-06" db="EMBL/GenBank/DDBJ databases">
        <authorList>
            <person name="Kallberg Y."/>
            <person name="Tangrot J."/>
            <person name="Rosling A."/>
        </authorList>
    </citation>
    <scope>NUCLEOTIDE SEQUENCE</scope>
    <source>
        <strain evidence="1">MA461A</strain>
    </source>
</reference>
<feature type="non-terminal residue" evidence="1">
    <location>
        <position position="46"/>
    </location>
</feature>
<gene>
    <name evidence="1" type="ORF">RPERSI_LOCUS33931</name>
</gene>
<proteinExistence type="predicted"/>
<evidence type="ECO:0000313" key="2">
    <source>
        <dbReference type="Proteomes" id="UP000789920"/>
    </source>
</evidence>
<keyword evidence="2" id="KW-1185">Reference proteome</keyword>
<organism evidence="1 2">
    <name type="scientific">Racocetra persica</name>
    <dbReference type="NCBI Taxonomy" id="160502"/>
    <lineage>
        <taxon>Eukaryota</taxon>
        <taxon>Fungi</taxon>
        <taxon>Fungi incertae sedis</taxon>
        <taxon>Mucoromycota</taxon>
        <taxon>Glomeromycotina</taxon>
        <taxon>Glomeromycetes</taxon>
        <taxon>Diversisporales</taxon>
        <taxon>Gigasporaceae</taxon>
        <taxon>Racocetra</taxon>
    </lineage>
</organism>
<dbReference type="EMBL" id="CAJVQC010149330">
    <property type="protein sequence ID" value="CAG8846020.1"/>
    <property type="molecule type" value="Genomic_DNA"/>
</dbReference>